<dbReference type="Proteomes" id="UP000263012">
    <property type="component" value="Chromosome"/>
</dbReference>
<dbReference type="AlphaFoldDB" id="A0A343TG89"/>
<accession>A0A343TG89</accession>
<dbReference type="InterPro" id="IPR014730">
    <property type="entry name" value="ETF_a/b_N"/>
</dbReference>
<dbReference type="InterPro" id="IPR033948">
    <property type="entry name" value="ETF_beta_N"/>
</dbReference>
<dbReference type="SMART" id="SM00893">
    <property type="entry name" value="ETF"/>
    <property type="match status" value="1"/>
</dbReference>
<proteinExistence type="predicted"/>
<keyword evidence="4" id="KW-1185">Reference proteome</keyword>
<dbReference type="SUPFAM" id="SSF52402">
    <property type="entry name" value="Adenine nucleotide alpha hydrolases-like"/>
    <property type="match status" value="1"/>
</dbReference>
<evidence type="ECO:0000256" key="1">
    <source>
        <dbReference type="SAM" id="MobiDB-lite"/>
    </source>
</evidence>
<dbReference type="GeneID" id="37876795"/>
<evidence type="ECO:0000259" key="2">
    <source>
        <dbReference type="SMART" id="SM00893"/>
    </source>
</evidence>
<name>A0A343TG89_9EURY</name>
<dbReference type="EMBL" id="CP025066">
    <property type="protein sequence ID" value="AUX08111.1"/>
    <property type="molecule type" value="Genomic_DNA"/>
</dbReference>
<dbReference type="KEGG" id="hdf:AArcSl_0458"/>
<dbReference type="InterPro" id="IPR012255">
    <property type="entry name" value="ETF_b"/>
</dbReference>
<feature type="domain" description="Electron transfer flavoprotein alpha/beta-subunit N-terminal" evidence="2">
    <location>
        <begin position="23"/>
        <end position="215"/>
    </location>
</feature>
<dbReference type="OrthoDB" id="51427at2157"/>
<gene>
    <name evidence="3" type="primary">fixA</name>
    <name evidence="3" type="ORF">AArcSl_0458</name>
</gene>
<evidence type="ECO:0000313" key="3">
    <source>
        <dbReference type="EMBL" id="AUX08111.1"/>
    </source>
</evidence>
<dbReference type="Pfam" id="PF01012">
    <property type="entry name" value="ETF"/>
    <property type="match status" value="1"/>
</dbReference>
<evidence type="ECO:0000313" key="4">
    <source>
        <dbReference type="Proteomes" id="UP000263012"/>
    </source>
</evidence>
<reference evidence="4" key="1">
    <citation type="submission" date="2017-11" db="EMBL/GenBank/DDBJ databases">
        <title>Phenotypic and genomic properties of facultatively anaerobic sulfur-reducing natronoarchaea from hypersaline soda lakes.</title>
        <authorList>
            <person name="Sorokin D.Y."/>
            <person name="Kublanov I.V."/>
            <person name="Roman P."/>
            <person name="Sinninghe Damste J.S."/>
            <person name="Golyshin P.N."/>
            <person name="Rojo D."/>
            <person name="Ciordia S."/>
            <person name="Mena M.D.C."/>
            <person name="Ferrer M."/>
            <person name="Messina E."/>
            <person name="Smedile F."/>
            <person name="La Spada G."/>
            <person name="La Cono V."/>
            <person name="Yakimov M.M."/>
        </authorList>
    </citation>
    <scope>NUCLEOTIDE SEQUENCE [LARGE SCALE GENOMIC DNA]</scope>
    <source>
        <strain evidence="4">AArc-Sl</strain>
    </source>
</reference>
<organism evidence="3 4">
    <name type="scientific">Halalkaliarchaeum desulfuricum</name>
    <dbReference type="NCBI Taxonomy" id="2055893"/>
    <lineage>
        <taxon>Archaea</taxon>
        <taxon>Methanobacteriati</taxon>
        <taxon>Methanobacteriota</taxon>
        <taxon>Stenosarchaea group</taxon>
        <taxon>Halobacteria</taxon>
        <taxon>Halobacteriales</taxon>
        <taxon>Haloferacaceae</taxon>
        <taxon>Halalkaliarchaeum</taxon>
    </lineage>
</organism>
<dbReference type="InterPro" id="IPR014729">
    <property type="entry name" value="Rossmann-like_a/b/a_fold"/>
</dbReference>
<feature type="region of interest" description="Disordered" evidence="1">
    <location>
        <begin position="188"/>
        <end position="212"/>
    </location>
</feature>
<dbReference type="PIRSF" id="PIRSF000090">
    <property type="entry name" value="Beta-ETF"/>
    <property type="match status" value="1"/>
</dbReference>
<dbReference type="GO" id="GO:0009055">
    <property type="term" value="F:electron transfer activity"/>
    <property type="evidence" value="ECO:0007669"/>
    <property type="project" value="InterPro"/>
</dbReference>
<dbReference type="RefSeq" id="WP_119814438.1">
    <property type="nucleotide sequence ID" value="NZ_CP025066.1"/>
</dbReference>
<dbReference type="PANTHER" id="PTHR21294">
    <property type="entry name" value="ELECTRON TRANSFER FLAVOPROTEIN BETA-SUBUNIT"/>
    <property type="match status" value="1"/>
</dbReference>
<sequence>METIACIKRVPDTGAKIVLTDDKQDVDASSIGYTISPHEECAVEAAVQLVEEHGGTSTVLTLGEEDATEQLRTGVAMGVDEAKLLEAGDHEWGPISTAREIADAVSDEDGEPKYDLMFFGNESADAQNYQVGIRVANQLDVPVVTGIKDVEVDGDTVIAKREVPGGNNVFEVPMPAVVTVKEGVNTPRYPSMRSRMQARQTDVDRSGAEPADVTDVRKVELEVPERDESPAEVLGDTPEAAVDVVEVLDDLEVV</sequence>
<dbReference type="CDD" id="cd01714">
    <property type="entry name" value="ETF_beta"/>
    <property type="match status" value="1"/>
</dbReference>
<dbReference type="Gene3D" id="3.40.50.620">
    <property type="entry name" value="HUPs"/>
    <property type="match status" value="1"/>
</dbReference>
<protein>
    <submittedName>
        <fullName evidence="3">Electron transfer flavoprotein beta subunit</fullName>
    </submittedName>
</protein>